<dbReference type="UniPathway" id="UPA00559"/>
<dbReference type="Proteomes" id="UP000604046">
    <property type="component" value="Unassembled WGS sequence"/>
</dbReference>
<dbReference type="InterPro" id="IPR016435">
    <property type="entry name" value="DPH1/DPH2"/>
</dbReference>
<dbReference type="Gene3D" id="3.40.50.11860">
    <property type="entry name" value="Diphthamide synthesis DPH1/DPH2 domain 3"/>
    <property type="match status" value="1"/>
</dbReference>
<dbReference type="SFLD" id="SFLDS00032">
    <property type="entry name" value="Radical_SAM_3-amino-3-carboxyp"/>
    <property type="match status" value="1"/>
</dbReference>
<comment type="cofactor">
    <cofactor evidence="1">
        <name>[4Fe-4S] cluster</name>
        <dbReference type="ChEBI" id="CHEBI:49883"/>
    </cofactor>
</comment>
<keyword evidence="5" id="KW-0408">Iron</keyword>
<dbReference type="AlphaFoldDB" id="A0A812I9B8"/>
<proteinExistence type="inferred from homology"/>
<dbReference type="PANTHER" id="PTHR10762:SF2">
    <property type="entry name" value="2-(3-AMINO-3-CARBOXYPROPYL)HISTIDINE SYNTHASE SUBUNIT 2"/>
    <property type="match status" value="1"/>
</dbReference>
<dbReference type="GO" id="GO:0090560">
    <property type="term" value="F:2-(3-amino-3-carboxypropyl)histidine synthase activity"/>
    <property type="evidence" value="ECO:0007669"/>
    <property type="project" value="InterPro"/>
</dbReference>
<sequence>MADLQAKRIVDWVTEHGFERIALQFPDAMLAEAPHWTSTVQQALPQKRVFILGDSSFGGGGVDEVGALHYGADCIVRFGHAEQQRGGDLPVLFVFGEQEEADSFADIATIASTIRSVAGSHGRGAAWHVGGRVQATFHLLLICDLPYQHFADPLAKALAGQGLGQILVAQPHEEAAGDILPRWHDWRWGTLDFSQWWAGLGTLTLAAAARPTQLKVCGRLVSAFTNDGLDPFWEHSLPEASAILYVGPPSSTLERCALLRFGAVCPIWRFCSQGGDSTIREGSGRLERIFSDALLQKRYRYVEAAKSAATIGILLVAAGGPTTLGRALAQRLEILLTKGGRKHYRFVVGQPTQEKLGNFPEVECYVLLSGPEQFTWDVKDLMVPICTPFELEVALGARRWTGAYITDLEELLRSAPMSHLLSVLPAEEVVVQSLGGSRIKAFASTSASHHSAPLPMAPKVPRPPASITPGLHGVPWKYSQEESSAA</sequence>
<evidence type="ECO:0000256" key="1">
    <source>
        <dbReference type="ARBA" id="ARBA00001966"/>
    </source>
</evidence>
<protein>
    <submittedName>
        <fullName evidence="7">Dph2 protein</fullName>
    </submittedName>
</protein>
<dbReference type="InterPro" id="IPR042265">
    <property type="entry name" value="DPH1/DPH2_3"/>
</dbReference>
<evidence type="ECO:0000313" key="8">
    <source>
        <dbReference type="Proteomes" id="UP000604046"/>
    </source>
</evidence>
<evidence type="ECO:0000256" key="6">
    <source>
        <dbReference type="ARBA" id="ARBA00023014"/>
    </source>
</evidence>
<evidence type="ECO:0000256" key="4">
    <source>
        <dbReference type="ARBA" id="ARBA00022723"/>
    </source>
</evidence>
<dbReference type="OrthoDB" id="449241at2759"/>
<comment type="pathway">
    <text evidence="2">Protein modification; peptidyl-diphthamide biosynthesis.</text>
</comment>
<dbReference type="InterPro" id="IPR042263">
    <property type="entry name" value="DPH1/DPH2_1"/>
</dbReference>
<dbReference type="EMBL" id="CAJNDS010000203">
    <property type="protein sequence ID" value="CAE7027769.1"/>
    <property type="molecule type" value="Genomic_DNA"/>
</dbReference>
<keyword evidence="6" id="KW-0411">Iron-sulfur</keyword>
<evidence type="ECO:0000256" key="5">
    <source>
        <dbReference type="ARBA" id="ARBA00023004"/>
    </source>
</evidence>
<dbReference type="GO" id="GO:0051536">
    <property type="term" value="F:iron-sulfur cluster binding"/>
    <property type="evidence" value="ECO:0007669"/>
    <property type="project" value="UniProtKB-KW"/>
</dbReference>
<comment type="similarity">
    <text evidence="3">Belongs to the DPH1/DPH2 family. DPH2 subfamily.</text>
</comment>
<reference evidence="7" key="1">
    <citation type="submission" date="2021-02" db="EMBL/GenBank/DDBJ databases">
        <authorList>
            <person name="Dougan E. K."/>
            <person name="Rhodes N."/>
            <person name="Thang M."/>
            <person name="Chan C."/>
        </authorList>
    </citation>
    <scope>NUCLEOTIDE SEQUENCE</scope>
</reference>
<comment type="caution">
    <text evidence="7">The sequence shown here is derived from an EMBL/GenBank/DDBJ whole genome shotgun (WGS) entry which is preliminary data.</text>
</comment>
<keyword evidence="4" id="KW-0479">Metal-binding</keyword>
<dbReference type="PANTHER" id="PTHR10762">
    <property type="entry name" value="DIPHTHAMIDE BIOSYNTHESIS PROTEIN"/>
    <property type="match status" value="1"/>
</dbReference>
<keyword evidence="8" id="KW-1185">Reference proteome</keyword>
<evidence type="ECO:0000256" key="3">
    <source>
        <dbReference type="ARBA" id="ARBA00006179"/>
    </source>
</evidence>
<dbReference type="NCBIfam" id="TIGR00322">
    <property type="entry name" value="diphth2_R"/>
    <property type="match status" value="1"/>
</dbReference>
<evidence type="ECO:0000256" key="2">
    <source>
        <dbReference type="ARBA" id="ARBA00005156"/>
    </source>
</evidence>
<gene>
    <name evidence="7" type="primary">dph2</name>
    <name evidence="7" type="ORF">SNAT2548_LOCUS3355</name>
</gene>
<dbReference type="Pfam" id="PF01866">
    <property type="entry name" value="Diphthamide_syn"/>
    <property type="match status" value="2"/>
</dbReference>
<evidence type="ECO:0000313" key="7">
    <source>
        <dbReference type="EMBL" id="CAE7027769.1"/>
    </source>
</evidence>
<accession>A0A812I9B8</accession>
<dbReference type="FunFam" id="3.40.50.11860:FF:000001">
    <property type="entry name" value="2-(3-amino-3-carboxypropyl)histidine synthase subunit 2"/>
    <property type="match status" value="1"/>
</dbReference>
<dbReference type="Gene3D" id="3.40.50.11840">
    <property type="entry name" value="Diphthamide synthesis DPH1/DPH2 domain 1"/>
    <property type="match status" value="1"/>
</dbReference>
<dbReference type="GO" id="GO:0046872">
    <property type="term" value="F:metal ion binding"/>
    <property type="evidence" value="ECO:0007669"/>
    <property type="project" value="UniProtKB-KW"/>
</dbReference>
<dbReference type="GO" id="GO:0017183">
    <property type="term" value="P:protein histidyl modification to diphthamide"/>
    <property type="evidence" value="ECO:0007669"/>
    <property type="project" value="UniProtKB-UniPathway"/>
</dbReference>
<organism evidence="7 8">
    <name type="scientific">Symbiodinium natans</name>
    <dbReference type="NCBI Taxonomy" id="878477"/>
    <lineage>
        <taxon>Eukaryota</taxon>
        <taxon>Sar</taxon>
        <taxon>Alveolata</taxon>
        <taxon>Dinophyceae</taxon>
        <taxon>Suessiales</taxon>
        <taxon>Symbiodiniaceae</taxon>
        <taxon>Symbiodinium</taxon>
    </lineage>
</organism>
<name>A0A812I9B8_9DINO</name>